<evidence type="ECO:0000313" key="2">
    <source>
        <dbReference type="EMBL" id="CAB4131808.1"/>
    </source>
</evidence>
<reference evidence="2" key="1">
    <citation type="submission" date="2020-04" db="EMBL/GenBank/DDBJ databases">
        <authorList>
            <person name="Chiriac C."/>
            <person name="Salcher M."/>
            <person name="Ghai R."/>
            <person name="Kavagutti S V."/>
        </authorList>
    </citation>
    <scope>NUCLEOTIDE SEQUENCE</scope>
</reference>
<proteinExistence type="predicted"/>
<gene>
    <name evidence="2" type="ORF">UFOVP125_18</name>
</gene>
<protein>
    <recommendedName>
        <fullName evidence="3">DUF2800 domain-containing protein</fullName>
    </recommendedName>
</protein>
<name>A0A6J5LAZ1_9CAUD</name>
<accession>A0A6J5LAZ1</accession>
<dbReference type="InterPro" id="IPR021229">
    <property type="entry name" value="DUF2800"/>
</dbReference>
<dbReference type="InterPro" id="IPR011604">
    <property type="entry name" value="PDDEXK-like_dom_sf"/>
</dbReference>
<dbReference type="Pfam" id="PF10926">
    <property type="entry name" value="DUF2800"/>
    <property type="match status" value="1"/>
</dbReference>
<dbReference type="Gene3D" id="3.90.320.10">
    <property type="match status" value="1"/>
</dbReference>
<sequence length="384" mass="41652">MSAHAQLSPSSAVRWMTCPGSVALSKDIPDTSSSSAEEGTMMHTVAAHCLAKGTDASGYIGVTDTETGLILQVEQAQAVQKYVDHVRSVVKATNGRLLVEQRVGIDHLTMESGAQGTADAVILTQDELIVLDAKFGRGVEVEAEENPQLLMYACGVLKEWDIAYDFKRVRVGIIQPRLGAAPEWSLSIDDLNVFAAEVQFAAEYTRQPDAPLVPSPKGCQWCRAKATCPAIRTAVINDFDTVVPETADDSDLARVMANADMIEKWVKAVRAEVERRLLAGEPVPGYKLVQGKKGNRQWSNAEDAEALLKSMRIKHDQMYDYKLASPTSLEKLSKAGEIGPRQWVKISELITQAEGSPSVAPVSDKRPALVTSADASDFDDVTNP</sequence>
<dbReference type="EMBL" id="LR796253">
    <property type="protein sequence ID" value="CAB4131808.1"/>
    <property type="molecule type" value="Genomic_DNA"/>
</dbReference>
<organism evidence="2">
    <name type="scientific">uncultured Caudovirales phage</name>
    <dbReference type="NCBI Taxonomy" id="2100421"/>
    <lineage>
        <taxon>Viruses</taxon>
        <taxon>Duplodnaviria</taxon>
        <taxon>Heunggongvirae</taxon>
        <taxon>Uroviricota</taxon>
        <taxon>Caudoviricetes</taxon>
        <taxon>Peduoviridae</taxon>
        <taxon>Maltschvirus</taxon>
        <taxon>Maltschvirus maltsch</taxon>
    </lineage>
</organism>
<evidence type="ECO:0000256" key="1">
    <source>
        <dbReference type="SAM" id="MobiDB-lite"/>
    </source>
</evidence>
<feature type="region of interest" description="Disordered" evidence="1">
    <location>
        <begin position="354"/>
        <end position="384"/>
    </location>
</feature>
<evidence type="ECO:0008006" key="3">
    <source>
        <dbReference type="Google" id="ProtNLM"/>
    </source>
</evidence>